<dbReference type="EMBL" id="CAJNDS010000524">
    <property type="protein sequence ID" value="CAE7215329.1"/>
    <property type="molecule type" value="Genomic_DNA"/>
</dbReference>
<accession>A0A812JTU3</accession>
<evidence type="ECO:0000313" key="3">
    <source>
        <dbReference type="Proteomes" id="UP000604046"/>
    </source>
</evidence>
<sequence>MGPVFQEVVNVKERLGSWIRCQHGWLPLAIGGQPVFELFAEVQQRPVQEVATEGTSWGHQFWLPRVQGGLADTWTWFLVRTSCRWTFSFATSSPRLALSLAAMSGISLWVAMSVARMLFRGWWWSLPSFRL</sequence>
<evidence type="ECO:0000313" key="2">
    <source>
        <dbReference type="EMBL" id="CAE7215329.1"/>
    </source>
</evidence>
<dbReference type="AlphaFoldDB" id="A0A812JTU3"/>
<keyword evidence="1" id="KW-0812">Transmembrane</keyword>
<reference evidence="2" key="1">
    <citation type="submission" date="2021-02" db="EMBL/GenBank/DDBJ databases">
        <authorList>
            <person name="Dougan E. K."/>
            <person name="Rhodes N."/>
            <person name="Thang M."/>
            <person name="Chan C."/>
        </authorList>
    </citation>
    <scope>NUCLEOTIDE SEQUENCE</scope>
</reference>
<keyword evidence="1" id="KW-0472">Membrane</keyword>
<gene>
    <name evidence="2" type="primary">DNAJB8</name>
    <name evidence="2" type="ORF">SNAT2548_LOCUS7547</name>
</gene>
<name>A0A812JTU3_9DINO</name>
<organism evidence="2 3">
    <name type="scientific">Symbiodinium natans</name>
    <dbReference type="NCBI Taxonomy" id="878477"/>
    <lineage>
        <taxon>Eukaryota</taxon>
        <taxon>Sar</taxon>
        <taxon>Alveolata</taxon>
        <taxon>Dinophyceae</taxon>
        <taxon>Suessiales</taxon>
        <taxon>Symbiodiniaceae</taxon>
        <taxon>Symbiodinium</taxon>
    </lineage>
</organism>
<proteinExistence type="predicted"/>
<dbReference type="Proteomes" id="UP000604046">
    <property type="component" value="Unassembled WGS sequence"/>
</dbReference>
<evidence type="ECO:0000256" key="1">
    <source>
        <dbReference type="SAM" id="Phobius"/>
    </source>
</evidence>
<comment type="caution">
    <text evidence="2">The sequence shown here is derived from an EMBL/GenBank/DDBJ whole genome shotgun (WGS) entry which is preliminary data.</text>
</comment>
<feature type="transmembrane region" description="Helical" evidence="1">
    <location>
        <begin position="96"/>
        <end position="119"/>
    </location>
</feature>
<protein>
    <submittedName>
        <fullName evidence="2">DNAJB8 protein</fullName>
    </submittedName>
</protein>
<keyword evidence="3" id="KW-1185">Reference proteome</keyword>
<dbReference type="OrthoDB" id="439317at2759"/>
<keyword evidence="1" id="KW-1133">Transmembrane helix</keyword>